<proteinExistence type="predicted"/>
<dbReference type="SMART" id="SM00108">
    <property type="entry name" value="B_lectin"/>
    <property type="match status" value="1"/>
</dbReference>
<dbReference type="InterPro" id="IPR051343">
    <property type="entry name" value="G-type_lectin_kinases/EP1-like"/>
</dbReference>
<name>M5WMT7_PRUPE</name>
<evidence type="ECO:0000313" key="5">
    <source>
        <dbReference type="Proteomes" id="UP000006882"/>
    </source>
</evidence>
<dbReference type="eggNOG" id="ENOG502QQEW">
    <property type="taxonomic scope" value="Eukaryota"/>
</dbReference>
<dbReference type="Gramene" id="ONH99195">
    <property type="protein sequence ID" value="ONH99195"/>
    <property type="gene ID" value="PRUPE_6G017100"/>
</dbReference>
<dbReference type="InterPro" id="IPR036426">
    <property type="entry name" value="Bulb-type_lectin_dom_sf"/>
</dbReference>
<dbReference type="PANTHER" id="PTHR47976">
    <property type="entry name" value="G-TYPE LECTIN S-RECEPTOR-LIKE SERINE/THREONINE-PROTEIN KINASE SD2-5"/>
    <property type="match status" value="1"/>
</dbReference>
<keyword evidence="1" id="KW-0732">Signal</keyword>
<evidence type="ECO:0000313" key="4">
    <source>
        <dbReference type="EMBL" id="ONH99195.1"/>
    </source>
</evidence>
<evidence type="ECO:0000256" key="2">
    <source>
        <dbReference type="ARBA" id="ARBA00023157"/>
    </source>
</evidence>
<dbReference type="EMBL" id="CM007656">
    <property type="protein sequence ID" value="ONH99195.1"/>
    <property type="molecule type" value="Genomic_DNA"/>
</dbReference>
<dbReference type="STRING" id="3760.M5WMT7"/>
<protein>
    <submittedName>
        <fullName evidence="4">Uncharacterized protein</fullName>
    </submittedName>
</protein>
<reference evidence="4 5" key="1">
    <citation type="journal article" date="2013" name="Nat. Genet.">
        <title>The high-quality draft genome of peach (Prunus persica) identifies unique patterns of genetic diversity, domestication and genome evolution.</title>
        <authorList>
            <consortium name="International Peach Genome Initiative"/>
            <person name="Verde I."/>
            <person name="Abbott A.G."/>
            <person name="Scalabrin S."/>
            <person name="Jung S."/>
            <person name="Shu S."/>
            <person name="Marroni F."/>
            <person name="Zhebentyayeva T."/>
            <person name="Dettori M.T."/>
            <person name="Grimwood J."/>
            <person name="Cattonaro F."/>
            <person name="Zuccolo A."/>
            <person name="Rossini L."/>
            <person name="Jenkins J."/>
            <person name="Vendramin E."/>
            <person name="Meisel L.A."/>
            <person name="Decroocq V."/>
            <person name="Sosinski B."/>
            <person name="Prochnik S."/>
            <person name="Mitros T."/>
            <person name="Policriti A."/>
            <person name="Cipriani G."/>
            <person name="Dondini L."/>
            <person name="Ficklin S."/>
            <person name="Goodstein D.M."/>
            <person name="Xuan P."/>
            <person name="Del Fabbro C."/>
            <person name="Aramini V."/>
            <person name="Copetti D."/>
            <person name="Gonzalez S."/>
            <person name="Horner D.S."/>
            <person name="Falchi R."/>
            <person name="Lucas S."/>
            <person name="Mica E."/>
            <person name="Maldonado J."/>
            <person name="Lazzari B."/>
            <person name="Bielenberg D."/>
            <person name="Pirona R."/>
            <person name="Miculan M."/>
            <person name="Barakat A."/>
            <person name="Testolin R."/>
            <person name="Stella A."/>
            <person name="Tartarini S."/>
            <person name="Tonutti P."/>
            <person name="Arus P."/>
            <person name="Orellana A."/>
            <person name="Wells C."/>
            <person name="Main D."/>
            <person name="Vizzotto G."/>
            <person name="Silva H."/>
            <person name="Salamini F."/>
            <person name="Schmutz J."/>
            <person name="Morgante M."/>
            <person name="Rokhsar D.S."/>
        </authorList>
    </citation>
    <scope>NUCLEOTIDE SEQUENCE [LARGE SCALE GENOMIC DNA]</scope>
    <source>
        <strain evidence="5">cv. Nemared</strain>
    </source>
</reference>
<gene>
    <name evidence="4" type="ORF">PRUPE_6G017100</name>
</gene>
<keyword evidence="3" id="KW-0325">Glycoprotein</keyword>
<dbReference type="Pfam" id="PF01453">
    <property type="entry name" value="B_lectin"/>
    <property type="match status" value="1"/>
</dbReference>
<dbReference type="Gene3D" id="2.90.10.10">
    <property type="entry name" value="Bulb-type lectin domain"/>
    <property type="match status" value="1"/>
</dbReference>
<evidence type="ECO:0000256" key="1">
    <source>
        <dbReference type="ARBA" id="ARBA00022729"/>
    </source>
</evidence>
<dbReference type="PANTHER" id="PTHR47976:SF15">
    <property type="entry name" value="G-TYPE LECTIN S-RECEPTOR-LIKE SERINE_THREONINE-PROTEIN KINASE RLK1"/>
    <property type="match status" value="1"/>
</dbReference>
<dbReference type="Proteomes" id="UP000006882">
    <property type="component" value="Chromosome G6"/>
</dbReference>
<evidence type="ECO:0000256" key="3">
    <source>
        <dbReference type="ARBA" id="ARBA00023180"/>
    </source>
</evidence>
<dbReference type="InterPro" id="IPR001480">
    <property type="entry name" value="Bulb-type_lectin_dom"/>
</dbReference>
<keyword evidence="2" id="KW-1015">Disulfide bond</keyword>
<accession>M5WMT7</accession>
<dbReference type="AlphaFoldDB" id="M5WMT7"/>
<dbReference type="HOGENOM" id="CLU_000288_116_6_1"/>
<keyword evidence="5" id="KW-1185">Reference proteome</keyword>
<dbReference type="SUPFAM" id="SSF51110">
    <property type="entry name" value="alpha-D-mannose-specific plant lectins"/>
    <property type="match status" value="1"/>
</dbReference>
<sequence length="295" mass="33419">MAFVLPHLLFLLFLLFLLLPFSVIAQTNGNISVGSTLTAGEESAWWLSPSNDFALGFQKLDNDHFLLAIWCHKIPQKTIVWYANEGNPSLRKSEVELTDQGLLLRPPQGDQQLLTEFPAAAIAYGVMNDMGNFMIVDTSFRVIWETFNHPTDTLLPDGHILYYIFNLILSKYAYDAYYISSSRDEANDTNSCYKVIFDQSGYLYILRRSGERFFITTPGQALSHTRYYVRATLHFDGVFIISYQPKNSTTSESWSVIHTEPDNICVKIAGELGTGPCGYNSVCTLKEDRRPSCRC</sequence>
<organism evidence="4 5">
    <name type="scientific">Prunus persica</name>
    <name type="common">Peach</name>
    <name type="synonym">Amygdalus persica</name>
    <dbReference type="NCBI Taxonomy" id="3760"/>
    <lineage>
        <taxon>Eukaryota</taxon>
        <taxon>Viridiplantae</taxon>
        <taxon>Streptophyta</taxon>
        <taxon>Embryophyta</taxon>
        <taxon>Tracheophyta</taxon>
        <taxon>Spermatophyta</taxon>
        <taxon>Magnoliopsida</taxon>
        <taxon>eudicotyledons</taxon>
        <taxon>Gunneridae</taxon>
        <taxon>Pentapetalae</taxon>
        <taxon>rosids</taxon>
        <taxon>fabids</taxon>
        <taxon>Rosales</taxon>
        <taxon>Rosaceae</taxon>
        <taxon>Amygdaloideae</taxon>
        <taxon>Amygdaleae</taxon>
        <taxon>Prunus</taxon>
    </lineage>
</organism>
<dbReference type="FunFam" id="2.90.10.10:FF:000006">
    <property type="entry name" value="Serine/threonine-protein kinase"/>
    <property type="match status" value="1"/>
</dbReference>